<accession>A0A2P7RND6</accession>
<sequence>MRRSYSPTPARIAFGVGLLLLVGGGALMLWPFRKKQPVGGGGSGGDFNITTGDISGGINRIGHEFHKPLQRRMSDEMKAGLLRDLPKDRPVSVMGMNGNTESMTFANEIYAFLNANGYEMKADTATWHMFFNPPVGNVNISQHDNGAEWAIVIGPAE</sequence>
<organism evidence="2 3">
    <name type="scientific">Kumtagia ephedrae</name>
    <dbReference type="NCBI Taxonomy" id="2116701"/>
    <lineage>
        <taxon>Bacteria</taxon>
        <taxon>Pseudomonadati</taxon>
        <taxon>Pseudomonadota</taxon>
        <taxon>Alphaproteobacteria</taxon>
        <taxon>Hyphomicrobiales</taxon>
        <taxon>Phyllobacteriaceae</taxon>
        <taxon>Kumtagia</taxon>
    </lineage>
</organism>
<dbReference type="AlphaFoldDB" id="A0A2P7RND6"/>
<evidence type="ECO:0000313" key="2">
    <source>
        <dbReference type="EMBL" id="PSJ51737.1"/>
    </source>
</evidence>
<keyword evidence="1" id="KW-0472">Membrane</keyword>
<dbReference type="Proteomes" id="UP000241229">
    <property type="component" value="Unassembled WGS sequence"/>
</dbReference>
<comment type="caution">
    <text evidence="2">The sequence shown here is derived from an EMBL/GenBank/DDBJ whole genome shotgun (WGS) entry which is preliminary data.</text>
</comment>
<dbReference type="EMBL" id="PXYK01000040">
    <property type="protein sequence ID" value="PSJ51737.1"/>
    <property type="molecule type" value="Genomic_DNA"/>
</dbReference>
<gene>
    <name evidence="2" type="ORF">C7I84_27035</name>
</gene>
<evidence type="ECO:0000256" key="1">
    <source>
        <dbReference type="SAM" id="Phobius"/>
    </source>
</evidence>
<name>A0A2P7RND6_9HYPH</name>
<keyword evidence="1" id="KW-1133">Transmembrane helix</keyword>
<protein>
    <submittedName>
        <fullName evidence="2">Uncharacterized protein</fullName>
    </submittedName>
</protein>
<evidence type="ECO:0000313" key="3">
    <source>
        <dbReference type="Proteomes" id="UP000241229"/>
    </source>
</evidence>
<keyword evidence="3" id="KW-1185">Reference proteome</keyword>
<reference evidence="2 3" key="1">
    <citation type="submission" date="2018-03" db="EMBL/GenBank/DDBJ databases">
        <title>The draft genome of Mesorhizobium sp. 6GN-30.</title>
        <authorList>
            <person name="Liu L."/>
            <person name="Li L."/>
            <person name="Wang T."/>
            <person name="Zhang X."/>
            <person name="Liang L."/>
        </authorList>
    </citation>
    <scope>NUCLEOTIDE SEQUENCE [LARGE SCALE GENOMIC DNA]</scope>
    <source>
        <strain evidence="2 3">6GN30</strain>
    </source>
</reference>
<proteinExistence type="predicted"/>
<keyword evidence="1" id="KW-0812">Transmembrane</keyword>
<feature type="transmembrane region" description="Helical" evidence="1">
    <location>
        <begin position="12"/>
        <end position="32"/>
    </location>
</feature>